<evidence type="ECO:0008006" key="3">
    <source>
        <dbReference type="Google" id="ProtNLM"/>
    </source>
</evidence>
<dbReference type="AlphaFoldDB" id="W9VBU8"/>
<name>W9VBU8_9GAMM</name>
<evidence type="ECO:0000313" key="2">
    <source>
        <dbReference type="Proteomes" id="UP000019460"/>
    </source>
</evidence>
<organism evidence="1 2">
    <name type="scientific">Imhoffiella purpurea</name>
    <dbReference type="NCBI Taxonomy" id="1249627"/>
    <lineage>
        <taxon>Bacteria</taxon>
        <taxon>Pseudomonadati</taxon>
        <taxon>Pseudomonadota</taxon>
        <taxon>Gammaproteobacteria</taxon>
        <taxon>Chromatiales</taxon>
        <taxon>Chromatiaceae</taxon>
        <taxon>Imhoffiella</taxon>
    </lineage>
</organism>
<sequence length="130" mass="14589">MILVRMHLAQKRLRSEFLELKRDQQRQSTAILALHGAMKTISEDVIAHGQAQSSVRRTLDRLADLQSQMQLREVDEGLYPQAIRLIQSGRGREEVRRLCSLTESEADLLFSLHGPGTTLEPGARTVSGRG</sequence>
<accession>W9VBU8</accession>
<keyword evidence="2" id="KW-1185">Reference proteome</keyword>
<proteinExistence type="predicted"/>
<protein>
    <recommendedName>
        <fullName evidence="3">DUF2802 domain-containing protein</fullName>
    </recommendedName>
</protein>
<comment type="caution">
    <text evidence="1">The sequence shown here is derived from an EMBL/GenBank/DDBJ whole genome shotgun (WGS) entry which is preliminary data.</text>
</comment>
<dbReference type="eggNOG" id="ENOG5032SRV">
    <property type="taxonomic scope" value="Bacteria"/>
</dbReference>
<dbReference type="Pfam" id="PF10975">
    <property type="entry name" value="DUF2802"/>
    <property type="match status" value="1"/>
</dbReference>
<evidence type="ECO:0000313" key="1">
    <source>
        <dbReference type="EMBL" id="EXJ16894.1"/>
    </source>
</evidence>
<gene>
    <name evidence="1" type="ORF">D779_2505</name>
</gene>
<dbReference type="InterPro" id="IPR021244">
    <property type="entry name" value="DUF2802"/>
</dbReference>
<dbReference type="Proteomes" id="UP000019460">
    <property type="component" value="Unassembled WGS sequence"/>
</dbReference>
<reference evidence="1 2" key="1">
    <citation type="submission" date="2012-11" db="EMBL/GenBank/DDBJ databases">
        <title>Genome assembly of Thiorhodococcus sp. AK35.</title>
        <authorList>
            <person name="Nupur N."/>
            <person name="Khatri I."/>
            <person name="Subramanian S."/>
            <person name="Pinnaka A."/>
        </authorList>
    </citation>
    <scope>NUCLEOTIDE SEQUENCE [LARGE SCALE GENOMIC DNA]</scope>
    <source>
        <strain evidence="1 2">AK35</strain>
    </source>
</reference>
<dbReference type="EMBL" id="AONC01000004">
    <property type="protein sequence ID" value="EXJ16894.1"/>
    <property type="molecule type" value="Genomic_DNA"/>
</dbReference>